<keyword evidence="4" id="KW-1185">Reference proteome</keyword>
<dbReference type="AlphaFoldDB" id="A0A0C9XB34"/>
<feature type="non-terminal residue" evidence="3">
    <location>
        <position position="1"/>
    </location>
</feature>
<reference evidence="4" key="2">
    <citation type="submission" date="2015-01" db="EMBL/GenBank/DDBJ databases">
        <title>Evolutionary Origins and Diversification of the Mycorrhizal Mutualists.</title>
        <authorList>
            <consortium name="DOE Joint Genome Institute"/>
            <consortium name="Mycorrhizal Genomics Consortium"/>
            <person name="Kohler A."/>
            <person name="Kuo A."/>
            <person name="Nagy L.G."/>
            <person name="Floudas D."/>
            <person name="Copeland A."/>
            <person name="Barry K.W."/>
            <person name="Cichocki N."/>
            <person name="Veneault-Fourrey C."/>
            <person name="LaButti K."/>
            <person name="Lindquist E.A."/>
            <person name="Lipzen A."/>
            <person name="Lundell T."/>
            <person name="Morin E."/>
            <person name="Murat C."/>
            <person name="Riley R."/>
            <person name="Ohm R."/>
            <person name="Sun H."/>
            <person name="Tunlid A."/>
            <person name="Henrissat B."/>
            <person name="Grigoriev I.V."/>
            <person name="Hibbett D.S."/>
            <person name="Martin F."/>
        </authorList>
    </citation>
    <scope>NUCLEOTIDE SEQUENCE [LARGE SCALE GENOMIC DNA]</scope>
    <source>
        <strain evidence="4">LaAM-08-1</strain>
    </source>
</reference>
<feature type="region of interest" description="Disordered" evidence="2">
    <location>
        <begin position="25"/>
        <end position="45"/>
    </location>
</feature>
<dbReference type="HOGENOM" id="CLU_966658_0_0_1"/>
<evidence type="ECO:0000256" key="2">
    <source>
        <dbReference type="SAM" id="MobiDB-lite"/>
    </source>
</evidence>
<dbReference type="EMBL" id="KN838663">
    <property type="protein sequence ID" value="KIJ98698.1"/>
    <property type="molecule type" value="Genomic_DNA"/>
</dbReference>
<organism evidence="3 4">
    <name type="scientific">Laccaria amethystina LaAM-08-1</name>
    <dbReference type="NCBI Taxonomy" id="1095629"/>
    <lineage>
        <taxon>Eukaryota</taxon>
        <taxon>Fungi</taxon>
        <taxon>Dikarya</taxon>
        <taxon>Basidiomycota</taxon>
        <taxon>Agaricomycotina</taxon>
        <taxon>Agaricomycetes</taxon>
        <taxon>Agaricomycetidae</taxon>
        <taxon>Agaricales</taxon>
        <taxon>Agaricineae</taxon>
        <taxon>Hydnangiaceae</taxon>
        <taxon>Laccaria</taxon>
    </lineage>
</organism>
<evidence type="ECO:0000313" key="4">
    <source>
        <dbReference type="Proteomes" id="UP000054477"/>
    </source>
</evidence>
<feature type="non-terminal residue" evidence="3">
    <location>
        <position position="320"/>
    </location>
</feature>
<name>A0A0C9XB34_9AGAR</name>
<evidence type="ECO:0000313" key="3">
    <source>
        <dbReference type="EMBL" id="KIJ98698.1"/>
    </source>
</evidence>
<proteinExistence type="predicted"/>
<accession>A0A0C9XB34</accession>
<protein>
    <submittedName>
        <fullName evidence="3">Uncharacterized protein</fullName>
    </submittedName>
</protein>
<dbReference type="Proteomes" id="UP000054477">
    <property type="component" value="Unassembled WGS sequence"/>
</dbReference>
<keyword evidence="1" id="KW-0175">Coiled coil</keyword>
<evidence type="ECO:0000256" key="1">
    <source>
        <dbReference type="SAM" id="Coils"/>
    </source>
</evidence>
<feature type="coiled-coil region" evidence="1">
    <location>
        <begin position="59"/>
        <end position="209"/>
    </location>
</feature>
<reference evidence="3 4" key="1">
    <citation type="submission" date="2014-04" db="EMBL/GenBank/DDBJ databases">
        <authorList>
            <consortium name="DOE Joint Genome Institute"/>
            <person name="Kuo A."/>
            <person name="Kohler A."/>
            <person name="Nagy L.G."/>
            <person name="Floudas D."/>
            <person name="Copeland A."/>
            <person name="Barry K.W."/>
            <person name="Cichocki N."/>
            <person name="Veneault-Fourrey C."/>
            <person name="LaButti K."/>
            <person name="Lindquist E.A."/>
            <person name="Lipzen A."/>
            <person name="Lundell T."/>
            <person name="Morin E."/>
            <person name="Murat C."/>
            <person name="Sun H."/>
            <person name="Tunlid A."/>
            <person name="Henrissat B."/>
            <person name="Grigoriev I.V."/>
            <person name="Hibbett D.S."/>
            <person name="Martin F."/>
            <person name="Nordberg H.P."/>
            <person name="Cantor M.N."/>
            <person name="Hua S.X."/>
        </authorList>
    </citation>
    <scope>NUCLEOTIDE SEQUENCE [LARGE SCALE GENOMIC DNA]</scope>
    <source>
        <strain evidence="3 4">LaAM-08-1</strain>
    </source>
</reference>
<feature type="compositionally biased region" description="Basic and acidic residues" evidence="2">
    <location>
        <begin position="29"/>
        <end position="45"/>
    </location>
</feature>
<gene>
    <name evidence="3" type="ORF">K443DRAFT_103498</name>
</gene>
<dbReference type="OrthoDB" id="10387110at2759"/>
<sequence>VQRLDLSESRARDLFLDYGTRGLKRHELKKASKPDPESESDHDSDLAEDLEVKVMVQKTVQLRVQVKTLEQRARDLRLENDECKKEISDLLDECENSKRERERAEYWRQRYQKESQDLRAEKERVEMKQEELGNELCRVKVDHSRYIRETEKEKWMLERENRAAEGKLSAEVKKKEAELTALKMEKEGLQKIVDEISALKEELNEMRQSRSDERYDMVRFQLRVDQVVAILQCTLTAEARENVKGYQIVEKSLEELKKITQECAMLRMSRGDDVFEMGRNLLKLVYDEGKPKFDAEATNQSDLGTASFKSLHGNKRRRLT</sequence>